<comment type="caution">
    <text evidence="1">The sequence shown here is derived from an EMBL/GenBank/DDBJ whole genome shotgun (WGS) entry which is preliminary data.</text>
</comment>
<keyword evidence="2" id="KW-1185">Reference proteome</keyword>
<dbReference type="EMBL" id="ASSJ01000066">
    <property type="protein sequence ID" value="ERN40900.1"/>
    <property type="molecule type" value="Genomic_DNA"/>
</dbReference>
<gene>
    <name evidence="1" type="ORF">KR51_00026130</name>
</gene>
<proteinExistence type="predicted"/>
<dbReference type="InterPro" id="IPR011990">
    <property type="entry name" value="TPR-like_helical_dom_sf"/>
</dbReference>
<reference evidence="1 2" key="1">
    <citation type="submission" date="2013-05" db="EMBL/GenBank/DDBJ databases">
        <title>Draft genome sequence of Rubidibacter lacunae KORDI 51-2.</title>
        <authorList>
            <person name="Choi D.H."/>
            <person name="Noh J.H."/>
            <person name="Kwon K.-K."/>
            <person name="Lee J.-H."/>
            <person name="Ryu J.-Y."/>
        </authorList>
    </citation>
    <scope>NUCLEOTIDE SEQUENCE [LARGE SCALE GENOMIC DNA]</scope>
    <source>
        <strain evidence="1 2">KORDI 51-2</strain>
    </source>
</reference>
<sequence>SQGRYEEALPMYQKAVEILFQKLGSSHPNSQAGFDNYVYCLFSFLNTLPIEEALQRLPQEAHEDYLTHRSTQESSEND</sequence>
<dbReference type="AlphaFoldDB" id="U5DMG7"/>
<evidence type="ECO:0000313" key="1">
    <source>
        <dbReference type="EMBL" id="ERN40900.1"/>
    </source>
</evidence>
<protein>
    <submittedName>
        <fullName evidence="1">Uncharacterized protein</fullName>
    </submittedName>
</protein>
<accession>U5DMG7</accession>
<dbReference type="InParanoid" id="U5DMG7"/>
<organism evidence="1 2">
    <name type="scientific">Rubidibacter lacunae KORDI 51-2</name>
    <dbReference type="NCBI Taxonomy" id="582515"/>
    <lineage>
        <taxon>Bacteria</taxon>
        <taxon>Bacillati</taxon>
        <taxon>Cyanobacteriota</taxon>
        <taxon>Cyanophyceae</taxon>
        <taxon>Oscillatoriophycideae</taxon>
        <taxon>Chroococcales</taxon>
        <taxon>Aphanothecaceae</taxon>
        <taxon>Rubidibacter</taxon>
    </lineage>
</organism>
<name>U5DMG7_9CHRO</name>
<evidence type="ECO:0000313" key="2">
    <source>
        <dbReference type="Proteomes" id="UP000016960"/>
    </source>
</evidence>
<feature type="non-terminal residue" evidence="1">
    <location>
        <position position="1"/>
    </location>
</feature>
<dbReference type="RefSeq" id="WP_022607992.1">
    <property type="nucleotide sequence ID" value="NZ_ASSJ01000066.1"/>
</dbReference>
<dbReference type="eggNOG" id="COG0457">
    <property type="taxonomic scope" value="Bacteria"/>
</dbReference>
<dbReference type="Gene3D" id="1.25.40.10">
    <property type="entry name" value="Tetratricopeptide repeat domain"/>
    <property type="match status" value="1"/>
</dbReference>
<dbReference type="Proteomes" id="UP000016960">
    <property type="component" value="Unassembled WGS sequence"/>
</dbReference>